<dbReference type="PRINTS" id="PR00476">
    <property type="entry name" value="PHFRCTKINASE"/>
</dbReference>
<dbReference type="EMBL" id="SMAA01000001">
    <property type="protein sequence ID" value="TCS81865.1"/>
    <property type="molecule type" value="Genomic_DNA"/>
</dbReference>
<comment type="caution">
    <text evidence="17">The sequence shown here is derived from an EMBL/GenBank/DDBJ whole genome shotgun (WGS) entry which is preliminary data.</text>
</comment>
<dbReference type="NCBIfam" id="TIGR02482">
    <property type="entry name" value="PFKA_ATP"/>
    <property type="match status" value="1"/>
</dbReference>
<keyword evidence="5 15" id="KW-0963">Cytoplasm</keyword>
<dbReference type="PIRSF" id="PIRSF000532">
    <property type="entry name" value="ATP_PFK_prok"/>
    <property type="match status" value="1"/>
</dbReference>
<dbReference type="InterPro" id="IPR012003">
    <property type="entry name" value="ATP_PFK_prok-type"/>
</dbReference>
<gene>
    <name evidence="15" type="primary">pfkA</name>
    <name evidence="17" type="ORF">EDC37_10136</name>
</gene>
<comment type="activity regulation">
    <text evidence="15">Allosterically activated by ADP and other diphosphonucleosides, and allosterically inhibited by phosphoenolpyruvate.</text>
</comment>
<dbReference type="SUPFAM" id="SSF53784">
    <property type="entry name" value="Phosphofructokinase"/>
    <property type="match status" value="1"/>
</dbReference>
<comment type="subcellular location">
    <subcellularLocation>
        <location evidence="3 15">Cytoplasm</location>
    </subcellularLocation>
</comment>
<dbReference type="GO" id="GO:0048029">
    <property type="term" value="F:monosaccharide binding"/>
    <property type="evidence" value="ECO:0007669"/>
    <property type="project" value="TreeGrafter"/>
</dbReference>
<dbReference type="GO" id="GO:0005524">
    <property type="term" value="F:ATP binding"/>
    <property type="evidence" value="ECO:0007669"/>
    <property type="project" value="UniProtKB-UniRule"/>
</dbReference>
<feature type="binding site" evidence="15">
    <location>
        <position position="104"/>
    </location>
    <ligand>
        <name>Mg(2+)</name>
        <dbReference type="ChEBI" id="CHEBI:18420"/>
        <note>catalytic</note>
    </ligand>
</feature>
<feature type="binding site" description="in other chain" evidence="15">
    <location>
        <position position="156"/>
    </location>
    <ligand>
        <name>ADP</name>
        <dbReference type="ChEBI" id="CHEBI:456216"/>
        <note>allosteric activator; ligand shared between dimeric partners</note>
    </ligand>
</feature>
<evidence type="ECO:0000256" key="14">
    <source>
        <dbReference type="ARBA" id="ARBA00048070"/>
    </source>
</evidence>
<accession>A0A4R3KFF5</accession>
<comment type="pathway">
    <text evidence="4 15">Carbohydrate degradation; glycolysis; D-glyceraldehyde 3-phosphate and glycerone phosphate from D-glucose: step 3/4.</text>
</comment>
<evidence type="ECO:0000256" key="10">
    <source>
        <dbReference type="ARBA" id="ARBA00022777"/>
    </source>
</evidence>
<comment type="caution">
    <text evidence="15">Lacks conserved residue(s) required for the propagation of feature annotation.</text>
</comment>
<dbReference type="Gene3D" id="3.40.50.460">
    <property type="entry name" value="Phosphofructokinase domain"/>
    <property type="match status" value="1"/>
</dbReference>
<dbReference type="GO" id="GO:0006002">
    <property type="term" value="P:fructose 6-phosphate metabolic process"/>
    <property type="evidence" value="ECO:0007669"/>
    <property type="project" value="UniProtKB-UniRule"/>
</dbReference>
<dbReference type="GO" id="GO:0030388">
    <property type="term" value="P:fructose 1,6-bisphosphate metabolic process"/>
    <property type="evidence" value="ECO:0007669"/>
    <property type="project" value="TreeGrafter"/>
</dbReference>
<dbReference type="FunFam" id="3.40.50.450:FF:000001">
    <property type="entry name" value="ATP-dependent 6-phosphofructokinase"/>
    <property type="match status" value="1"/>
</dbReference>
<comment type="catalytic activity">
    <reaction evidence="14 15">
        <text>beta-D-fructose 6-phosphate + ATP = beta-D-fructose 1,6-bisphosphate + ADP + H(+)</text>
        <dbReference type="Rhea" id="RHEA:16109"/>
        <dbReference type="ChEBI" id="CHEBI:15378"/>
        <dbReference type="ChEBI" id="CHEBI:30616"/>
        <dbReference type="ChEBI" id="CHEBI:32966"/>
        <dbReference type="ChEBI" id="CHEBI:57634"/>
        <dbReference type="ChEBI" id="CHEBI:456216"/>
        <dbReference type="EC" id="2.7.1.11"/>
    </reaction>
</comment>
<dbReference type="GO" id="GO:0005945">
    <property type="term" value="C:6-phosphofructokinase complex"/>
    <property type="evidence" value="ECO:0007669"/>
    <property type="project" value="TreeGrafter"/>
</dbReference>
<evidence type="ECO:0000256" key="9">
    <source>
        <dbReference type="ARBA" id="ARBA00022741"/>
    </source>
</evidence>
<dbReference type="OrthoDB" id="9802503at2"/>
<dbReference type="AlphaFoldDB" id="A0A4R3KFF5"/>
<feature type="binding site" description="in other chain" evidence="15">
    <location>
        <begin position="215"/>
        <end position="217"/>
    </location>
    <ligand>
        <name>ADP</name>
        <dbReference type="ChEBI" id="CHEBI:456216"/>
        <note>allosteric activator; ligand shared between dimeric partners</note>
    </ligand>
</feature>
<keyword evidence="9 15" id="KW-0547">Nucleotide-binding</keyword>
<dbReference type="PANTHER" id="PTHR13697:SF4">
    <property type="entry name" value="ATP-DEPENDENT 6-PHOSPHOFRUCTOKINASE"/>
    <property type="match status" value="1"/>
</dbReference>
<evidence type="ECO:0000256" key="8">
    <source>
        <dbReference type="ARBA" id="ARBA00022723"/>
    </source>
</evidence>
<evidence type="ECO:0000256" key="6">
    <source>
        <dbReference type="ARBA" id="ARBA00022533"/>
    </source>
</evidence>
<dbReference type="Pfam" id="PF00365">
    <property type="entry name" value="PFK"/>
    <property type="match status" value="1"/>
</dbReference>
<dbReference type="Proteomes" id="UP000295188">
    <property type="component" value="Unassembled WGS sequence"/>
</dbReference>
<dbReference type="FunFam" id="3.40.50.460:FF:000002">
    <property type="entry name" value="ATP-dependent 6-phosphofructokinase"/>
    <property type="match status" value="1"/>
</dbReference>
<feature type="binding site" evidence="15">
    <location>
        <position position="164"/>
    </location>
    <ligand>
        <name>substrate</name>
        <note>ligand shared between dimeric partners</note>
    </ligand>
</feature>
<keyword evidence="11 15" id="KW-0067">ATP-binding</keyword>
<evidence type="ECO:0000256" key="15">
    <source>
        <dbReference type="HAMAP-Rule" id="MF_00339"/>
    </source>
</evidence>
<reference evidence="17 18" key="1">
    <citation type="submission" date="2019-03" db="EMBL/GenBank/DDBJ databases">
        <title>Genomic Encyclopedia of Type Strains, Phase IV (KMG-IV): sequencing the most valuable type-strain genomes for metagenomic binning, comparative biology and taxonomic classification.</title>
        <authorList>
            <person name="Goeker M."/>
        </authorList>
    </citation>
    <scope>NUCLEOTIDE SEQUENCE [LARGE SCALE GENOMIC DNA]</scope>
    <source>
        <strain evidence="17 18">DSM 20467</strain>
    </source>
</reference>
<keyword evidence="13 15" id="KW-0324">Glycolysis</keyword>
<evidence type="ECO:0000313" key="17">
    <source>
        <dbReference type="EMBL" id="TCS81865.1"/>
    </source>
</evidence>
<keyword evidence="8 15" id="KW-0479">Metal-binding</keyword>
<keyword evidence="18" id="KW-1185">Reference proteome</keyword>
<protein>
    <recommendedName>
        <fullName evidence="15">ATP-dependent 6-phosphofructokinase</fullName>
        <shortName evidence="15">ATP-PFK</shortName>
        <shortName evidence="15">Phosphofructokinase</shortName>
        <ecNumber evidence="15">2.7.1.11</ecNumber>
    </recommendedName>
    <alternativeName>
        <fullName evidence="15">Phosphohexokinase</fullName>
    </alternativeName>
</protein>
<comment type="similarity">
    <text evidence="15">Belongs to the phosphofructokinase type A (PFKA) family. ATP-dependent PFK group I subfamily. Prokaryotic clade 'B1' sub-subfamily.</text>
</comment>
<feature type="binding site" evidence="15">
    <location>
        <begin position="22"/>
        <end position="26"/>
    </location>
    <ligand>
        <name>ADP</name>
        <dbReference type="ChEBI" id="CHEBI:456216"/>
        <note>allosteric activator; ligand shared between dimeric partners</note>
    </ligand>
</feature>
<evidence type="ECO:0000256" key="7">
    <source>
        <dbReference type="ARBA" id="ARBA00022679"/>
    </source>
</evidence>
<dbReference type="InterPro" id="IPR035966">
    <property type="entry name" value="PKF_sf"/>
</dbReference>
<keyword evidence="12 15" id="KW-0460">Magnesium</keyword>
<evidence type="ECO:0000256" key="5">
    <source>
        <dbReference type="ARBA" id="ARBA00022490"/>
    </source>
</evidence>
<dbReference type="PANTHER" id="PTHR13697">
    <property type="entry name" value="PHOSPHOFRUCTOKINASE"/>
    <property type="match status" value="1"/>
</dbReference>
<dbReference type="GO" id="GO:0003872">
    <property type="term" value="F:6-phosphofructokinase activity"/>
    <property type="evidence" value="ECO:0007669"/>
    <property type="project" value="UniProtKB-UniRule"/>
</dbReference>
<evidence type="ECO:0000256" key="3">
    <source>
        <dbReference type="ARBA" id="ARBA00004496"/>
    </source>
</evidence>
<comment type="function">
    <text evidence="2 15">Catalyzes the phosphorylation of D-fructose 6-phosphate to fructose 1,6-bisphosphate by ATP, the first committing step of glycolysis.</text>
</comment>
<dbReference type="GO" id="GO:0061621">
    <property type="term" value="P:canonical glycolysis"/>
    <property type="evidence" value="ECO:0007669"/>
    <property type="project" value="TreeGrafter"/>
</dbReference>
<keyword evidence="7 15" id="KW-0808">Transferase</keyword>
<evidence type="ECO:0000256" key="2">
    <source>
        <dbReference type="ARBA" id="ARBA00002659"/>
    </source>
</evidence>
<dbReference type="NCBIfam" id="NF002872">
    <property type="entry name" value="PRK03202.1"/>
    <property type="match status" value="1"/>
</dbReference>
<comment type="cofactor">
    <cofactor evidence="1 15">
        <name>Mg(2+)</name>
        <dbReference type="ChEBI" id="CHEBI:18420"/>
    </cofactor>
</comment>
<dbReference type="UniPathway" id="UPA00109">
    <property type="reaction ID" value="UER00182"/>
</dbReference>
<name>A0A4R3KFF5_9FIRM</name>
<evidence type="ECO:0000256" key="1">
    <source>
        <dbReference type="ARBA" id="ARBA00001946"/>
    </source>
</evidence>
<dbReference type="EC" id="2.7.1.11" evidence="15"/>
<evidence type="ECO:0000256" key="4">
    <source>
        <dbReference type="ARBA" id="ARBA00004679"/>
    </source>
</evidence>
<evidence type="ECO:0000256" key="11">
    <source>
        <dbReference type="ARBA" id="ARBA00022840"/>
    </source>
</evidence>
<dbReference type="GO" id="GO:0016208">
    <property type="term" value="F:AMP binding"/>
    <property type="evidence" value="ECO:0007669"/>
    <property type="project" value="TreeGrafter"/>
</dbReference>
<dbReference type="InterPro" id="IPR012828">
    <property type="entry name" value="PFKA_ATP_prok"/>
</dbReference>
<feature type="binding site" evidence="15">
    <location>
        <position position="245"/>
    </location>
    <ligand>
        <name>substrate</name>
        <note>ligand shared between dimeric partners</note>
    </ligand>
</feature>
<evidence type="ECO:0000313" key="18">
    <source>
        <dbReference type="Proteomes" id="UP000295188"/>
    </source>
</evidence>
<organism evidence="17 18">
    <name type="scientific">Pectinatus cerevisiiphilus</name>
    <dbReference type="NCBI Taxonomy" id="86956"/>
    <lineage>
        <taxon>Bacteria</taxon>
        <taxon>Bacillati</taxon>
        <taxon>Bacillota</taxon>
        <taxon>Negativicutes</taxon>
        <taxon>Selenomonadales</taxon>
        <taxon>Selenomonadaceae</taxon>
        <taxon>Pectinatus</taxon>
    </lineage>
</organism>
<dbReference type="RefSeq" id="WP_132546852.1">
    <property type="nucleotide sequence ID" value="NZ_SMAA01000001.1"/>
</dbReference>
<dbReference type="InterPro" id="IPR000023">
    <property type="entry name" value="Phosphofructokinase_dom"/>
</dbReference>
<dbReference type="HAMAP" id="MF_00339">
    <property type="entry name" value="Phosphofructokinase_I_B1"/>
    <property type="match status" value="1"/>
</dbReference>
<feature type="binding site" evidence="15">
    <location>
        <begin position="103"/>
        <end position="106"/>
    </location>
    <ligand>
        <name>ATP</name>
        <dbReference type="ChEBI" id="CHEBI:30616"/>
    </ligand>
</feature>
<evidence type="ECO:0000256" key="12">
    <source>
        <dbReference type="ARBA" id="ARBA00022842"/>
    </source>
</evidence>
<evidence type="ECO:0000256" key="13">
    <source>
        <dbReference type="ARBA" id="ARBA00023152"/>
    </source>
</evidence>
<dbReference type="GO" id="GO:0042802">
    <property type="term" value="F:identical protein binding"/>
    <property type="evidence" value="ECO:0007669"/>
    <property type="project" value="TreeGrafter"/>
</dbReference>
<dbReference type="GO" id="GO:0070095">
    <property type="term" value="F:fructose-6-phosphate binding"/>
    <property type="evidence" value="ECO:0007669"/>
    <property type="project" value="TreeGrafter"/>
</dbReference>
<proteinExistence type="inferred from homology"/>
<sequence length="320" mass="34650">MIKSIAVLTSGTDSPGMNAAIRAVTRTALFEKSIVWGVTDGYYGLVHDQIEPLKSTSVSDIIQRGGTFLGTSFCPEFETSAGRKKAFDNLKKHEIDGMIVIGGDGTMRGAKIFNDEFDFPIVGIPATIENDIWGTDYTIGCDTAANTVVEALNKLRDTALSHRRVIVVEVAGKKCGWLPMVSGIASGAAYILVPEYKVDIDELVEELKKRHSCGKTYSLIVVADGCGDIMKIGKEIADKTKLDTRISVLGLILRGGSPSVEDRVKASRLGEKAALALLSGLYNMVVGYKKNDIVTIALNDAVNDKKDLDREYVRLSKILT</sequence>
<keyword evidence="10 15" id="KW-0418">Kinase</keyword>
<dbReference type="Gene3D" id="3.40.50.450">
    <property type="match status" value="1"/>
</dbReference>
<dbReference type="GO" id="GO:0046872">
    <property type="term" value="F:metal ion binding"/>
    <property type="evidence" value="ECO:0007669"/>
    <property type="project" value="UniProtKB-KW"/>
</dbReference>
<feature type="domain" description="Phosphofructokinase" evidence="16">
    <location>
        <begin position="5"/>
        <end position="275"/>
    </location>
</feature>
<keyword evidence="6 15" id="KW-0021">Allosteric enzyme</keyword>
<evidence type="ECO:0000259" key="16">
    <source>
        <dbReference type="Pfam" id="PF00365"/>
    </source>
</evidence>
<comment type="subunit">
    <text evidence="15">Homotetramer.</text>
</comment>
<dbReference type="InterPro" id="IPR022953">
    <property type="entry name" value="ATP_PFK"/>
</dbReference>